<keyword evidence="3" id="KW-1185">Reference proteome</keyword>
<accession>A0AA39RIY8</accession>
<name>A0AA39RIY8_ACESA</name>
<proteinExistence type="predicted"/>
<evidence type="ECO:0000256" key="1">
    <source>
        <dbReference type="SAM" id="MobiDB-lite"/>
    </source>
</evidence>
<organism evidence="2 3">
    <name type="scientific">Acer saccharum</name>
    <name type="common">Sugar maple</name>
    <dbReference type="NCBI Taxonomy" id="4024"/>
    <lineage>
        <taxon>Eukaryota</taxon>
        <taxon>Viridiplantae</taxon>
        <taxon>Streptophyta</taxon>
        <taxon>Embryophyta</taxon>
        <taxon>Tracheophyta</taxon>
        <taxon>Spermatophyta</taxon>
        <taxon>Magnoliopsida</taxon>
        <taxon>eudicotyledons</taxon>
        <taxon>Gunneridae</taxon>
        <taxon>Pentapetalae</taxon>
        <taxon>rosids</taxon>
        <taxon>malvids</taxon>
        <taxon>Sapindales</taxon>
        <taxon>Sapindaceae</taxon>
        <taxon>Hippocastanoideae</taxon>
        <taxon>Acereae</taxon>
        <taxon>Acer</taxon>
    </lineage>
</organism>
<dbReference type="Proteomes" id="UP001168877">
    <property type="component" value="Unassembled WGS sequence"/>
</dbReference>
<feature type="compositionally biased region" description="Acidic residues" evidence="1">
    <location>
        <begin position="38"/>
        <end position="47"/>
    </location>
</feature>
<reference evidence="2" key="2">
    <citation type="submission" date="2023-06" db="EMBL/GenBank/DDBJ databases">
        <authorList>
            <person name="Swenson N.G."/>
            <person name="Wegrzyn J.L."/>
            <person name="Mcevoy S.L."/>
        </authorList>
    </citation>
    <scope>NUCLEOTIDE SEQUENCE</scope>
    <source>
        <strain evidence="2">NS2018</strain>
        <tissue evidence="2">Leaf</tissue>
    </source>
</reference>
<feature type="region of interest" description="Disordered" evidence="1">
    <location>
        <begin position="22"/>
        <end position="82"/>
    </location>
</feature>
<evidence type="ECO:0000313" key="2">
    <source>
        <dbReference type="EMBL" id="KAK0574252.1"/>
    </source>
</evidence>
<feature type="compositionally biased region" description="Acidic residues" evidence="1">
    <location>
        <begin position="281"/>
        <end position="295"/>
    </location>
</feature>
<evidence type="ECO:0000313" key="3">
    <source>
        <dbReference type="Proteomes" id="UP001168877"/>
    </source>
</evidence>
<feature type="compositionally biased region" description="Polar residues" evidence="1">
    <location>
        <begin position="66"/>
        <end position="79"/>
    </location>
</feature>
<gene>
    <name evidence="2" type="ORF">LWI29_020431</name>
</gene>
<feature type="region of interest" description="Disordered" evidence="1">
    <location>
        <begin position="274"/>
        <end position="295"/>
    </location>
</feature>
<dbReference type="AlphaFoldDB" id="A0AA39RIY8"/>
<dbReference type="EMBL" id="JAUESC010000387">
    <property type="protein sequence ID" value="KAK0574252.1"/>
    <property type="molecule type" value="Genomic_DNA"/>
</dbReference>
<reference evidence="2" key="1">
    <citation type="journal article" date="2022" name="Plant J.">
        <title>Strategies of tolerance reflected in two North American maple genomes.</title>
        <authorList>
            <person name="McEvoy S.L."/>
            <person name="Sezen U.U."/>
            <person name="Trouern-Trend A."/>
            <person name="McMahon S.M."/>
            <person name="Schaberg P.G."/>
            <person name="Yang J."/>
            <person name="Wegrzyn J.L."/>
            <person name="Swenson N.G."/>
        </authorList>
    </citation>
    <scope>NUCLEOTIDE SEQUENCE</scope>
    <source>
        <strain evidence="2">NS2018</strain>
    </source>
</reference>
<comment type="caution">
    <text evidence="2">The sequence shown here is derived from an EMBL/GenBank/DDBJ whole genome shotgun (WGS) entry which is preliminary data.</text>
</comment>
<sequence>MDPILEKTIWALKSVKVISKEDAKTAERQGIAPPDDPSLAEDYDAEGLDPNAARAGSGSKVPRTLSVPSKSQKGSSELTGSEPIDSIFKDLGTIPKWEVSKIVEDGSSGKIRKDTASSLPEQILAPNVTHPSATLLGFFSGEGSARQALVEATGSLLSEPNCLDPSVALHWAMTGELSFRSAEDFEAFNPGNMVDQGQRSLHFLTMLLRKCDLAMKDRERLTGQEVEENLKKQVTTWELDREKKRMPLLRVHTDLEARIDQCFRSSQPGNLWHDPLIDYGSDSESEGEEFYEEEL</sequence>
<protein>
    <submittedName>
        <fullName evidence="2">Uncharacterized protein</fullName>
    </submittedName>
</protein>